<comment type="caution">
    <text evidence="1">The sequence shown here is derived from an EMBL/GenBank/DDBJ whole genome shotgun (WGS) entry which is preliminary data.</text>
</comment>
<dbReference type="AlphaFoldDB" id="A0A1Q8YHC0"/>
<dbReference type="RefSeq" id="WP_075585641.1">
    <property type="nucleotide sequence ID" value="NZ_MSYM01000008.1"/>
</dbReference>
<sequence>MSSHQPPWAVVIFACRESLPQLQQTLDAALVSGASCAVIHVLVNGNPALGKALVTELDRRDITQPKLAASPAVQVWSIPMGDKANAWNQYIHRIWAGEAIAFFIDGYVRLNPDAIGLLSRAVIANTRALGGTGVPTMGRSAKALRENMIVNTGFHGNFCCIKGETIRQMRDQPIRLPVGLYRTDSLMGAILCFALDPGSHVWEDHRIHVHPTASWQIDPAKWWRIQDLRAFFKRYFRQVRGKIENAAFADHLDRRLLSPAELPATARQLVLEWVQSCPADYKRLAQRHWLMASALESVHQTPVAPPSSSEPELLWQS</sequence>
<protein>
    <submittedName>
        <fullName evidence="1">Uncharacterized protein</fullName>
    </submittedName>
</protein>
<keyword evidence="2" id="KW-1185">Reference proteome</keyword>
<dbReference type="STRING" id="81479.RA876_00315"/>
<evidence type="ECO:0000313" key="1">
    <source>
        <dbReference type="EMBL" id="OLP07290.1"/>
    </source>
</evidence>
<organism evidence="1 2">
    <name type="scientific">Rhodoferax antarcticus ANT.BR</name>
    <dbReference type="NCBI Taxonomy" id="1111071"/>
    <lineage>
        <taxon>Bacteria</taxon>
        <taxon>Pseudomonadati</taxon>
        <taxon>Pseudomonadota</taxon>
        <taxon>Betaproteobacteria</taxon>
        <taxon>Burkholderiales</taxon>
        <taxon>Comamonadaceae</taxon>
        <taxon>Rhodoferax</taxon>
    </lineage>
</organism>
<gene>
    <name evidence="1" type="ORF">BLL52_1120</name>
</gene>
<dbReference type="EMBL" id="MSYM01000008">
    <property type="protein sequence ID" value="OLP07290.1"/>
    <property type="molecule type" value="Genomic_DNA"/>
</dbReference>
<proteinExistence type="predicted"/>
<evidence type="ECO:0000313" key="2">
    <source>
        <dbReference type="Proteomes" id="UP000185911"/>
    </source>
</evidence>
<reference evidence="1 2" key="1">
    <citation type="submission" date="2017-01" db="EMBL/GenBank/DDBJ databases">
        <title>Genome sequence of Rhodoferax antarcticus ANT.BR, a psychrophilic purple nonsulfur bacterium from an Antarctic microbial mat.</title>
        <authorList>
            <person name="Baker J."/>
            <person name="Riester C."/>
            <person name="Skinner B."/>
            <person name="Newell A."/>
            <person name="Swingley W."/>
            <person name="Madigan M."/>
            <person name="Jung D."/>
            <person name="Asao M."/>
            <person name="Chen M."/>
            <person name="Loughlin P."/>
            <person name="Pan H."/>
            <person name="Lin S."/>
            <person name="Li N."/>
            <person name="Shaw J."/>
            <person name="Prado M."/>
            <person name="Sherman C."/>
            <person name="Li X."/>
            <person name="Tang J."/>
            <person name="Blankenship R."/>
            <person name="Zhao T."/>
            <person name="Touchman J."/>
            <person name="Sattley M."/>
        </authorList>
    </citation>
    <scope>NUCLEOTIDE SEQUENCE [LARGE SCALE GENOMIC DNA]</scope>
    <source>
        <strain evidence="1 2">ANT.BR</strain>
    </source>
</reference>
<dbReference type="Proteomes" id="UP000185911">
    <property type="component" value="Unassembled WGS sequence"/>
</dbReference>
<name>A0A1Q8YHC0_9BURK</name>
<accession>A0A1Q8YHC0</accession>